<reference evidence="2 3" key="1">
    <citation type="submission" date="2020-09" db="EMBL/GenBank/DDBJ databases">
        <authorList>
            <person name="Jameson E."/>
        </authorList>
    </citation>
    <scope>NUCLEOTIDE SEQUENCE [LARGE SCALE GENOMIC DNA]</scope>
</reference>
<dbReference type="Proteomes" id="UP000596247">
    <property type="component" value="Chromosome"/>
</dbReference>
<evidence type="ECO:0000313" key="3">
    <source>
        <dbReference type="Proteomes" id="UP000596247"/>
    </source>
</evidence>
<keyword evidence="1" id="KW-0812">Transmembrane</keyword>
<evidence type="ECO:0000256" key="1">
    <source>
        <dbReference type="SAM" id="Phobius"/>
    </source>
</evidence>
<feature type="transmembrane region" description="Helical" evidence="1">
    <location>
        <begin position="84"/>
        <end position="102"/>
    </location>
</feature>
<organism evidence="2 3">
    <name type="scientific">Klebsiella phage vB_KvM-Eowyn</name>
    <dbReference type="NCBI Taxonomy" id="2762819"/>
    <lineage>
        <taxon>Viruses</taxon>
        <taxon>Duplodnaviria</taxon>
        <taxon>Heunggongvirae</taxon>
        <taxon>Uroviricota</taxon>
        <taxon>Caudoviricetes</taxon>
        <taxon>Chimalliviridae</taxon>
        <taxon>Eowynvirus</taxon>
        <taxon>Eowynvirus eowyn</taxon>
    </lineage>
</organism>
<evidence type="ECO:0008006" key="4">
    <source>
        <dbReference type="Google" id="ProtNLM"/>
    </source>
</evidence>
<dbReference type="EMBL" id="LR881104">
    <property type="protein sequence ID" value="CAD5236295.1"/>
    <property type="molecule type" value="Genomic_DNA"/>
</dbReference>
<sequence>MARLTNKKPRARDLMEVITLLIVLFLGVCYEYELLIFISSVYAVVSCLGMLLGCFMATLEVVTMVPSGARQMNTALLRCQPEDWWQGVHTSLWCWCGIIFVQAHHPTIALFAIFHGVFLLGWWFWIVSYSNNRLRNKIK</sequence>
<keyword evidence="3" id="KW-1185">Reference proteome</keyword>
<gene>
    <name evidence="2" type="ORF">LLCLJKAH_00306</name>
</gene>
<proteinExistence type="predicted"/>
<feature type="transmembrane region" description="Helical" evidence="1">
    <location>
        <begin position="41"/>
        <end position="63"/>
    </location>
</feature>
<keyword evidence="1" id="KW-1133">Transmembrane helix</keyword>
<protein>
    <recommendedName>
        <fullName evidence="4">Transmembrane protein</fullName>
    </recommendedName>
</protein>
<feature type="transmembrane region" description="Helical" evidence="1">
    <location>
        <begin position="108"/>
        <end position="129"/>
    </location>
</feature>
<keyword evidence="1" id="KW-0472">Membrane</keyword>
<evidence type="ECO:0000313" key="2">
    <source>
        <dbReference type="EMBL" id="CAD5236295.1"/>
    </source>
</evidence>
<name>A0A7R8R573_9CAUD</name>
<accession>A0A7R8R573</accession>